<dbReference type="Gene3D" id="4.10.240.10">
    <property type="entry name" value="Zn(2)-C6 fungal-type DNA-binding domain"/>
    <property type="match status" value="1"/>
</dbReference>
<dbReference type="InterPro" id="IPR007219">
    <property type="entry name" value="XnlR_reg_dom"/>
</dbReference>
<name>A0AAW0A9K3_9AGAR</name>
<dbReference type="SMART" id="SM00906">
    <property type="entry name" value="Fungal_trans"/>
    <property type="match status" value="1"/>
</dbReference>
<sequence length="777" mass="88113">MEGNGPMKRRFVEDEEPSIPRQRRMQAACEVCKKRKIRCTSGPPGNPCKHCASSGLDCSHVDVMMTLTSENGYVSALESRVQKMERLLTRLLPGIDFTEQLEGQNVQPLLENHADTLPRNDGDLVDGLNKLKLNPETQRFFGKSSGIQFIQTVFDFQSHITGMDIAQIRRVLPALRRPAFWTPNSWMLPSDVDEPEYSFPEPDLLSHLMDNYWREYHPFWPILHRPTFERKVADNLHLRDRRFGGTLLLVCSLGARFSVDPRVLIDKTSDLLHSAGWKWHKQVDVIQKYLIYKPDLYELQTIALSALFLQGVSTAAVAWTQVGFGLRRAEDVGAHRRRKHEQPTAEIEQWKRVFWVLLCLEYMTGTHAGRPLAMRYQDFDQDQICDCDDEYWEVPEPNDFKQPKDKPSSLAYFIWYAKLLEIQATVTTTLYSPRKPKGLGASSLQHTDSQVITALDSALNGWVNGLPKHLRWDPACKNTLHFKQSALLHAAYYNVQILVHRPFIPAPFDHPAPSALPSLAICRTAARSCARIFETYEQRGIQPQFNLLPAAFSAGIVLLLSAWSNKKSNSTYNPSQELEQVNFCLRLATMAEKRFTTAGRYKDILSRLIFAGESIDRLFSEMRPVTHHLDRELAQCPASDPDDHWSAAFGVHHIADFEAATEHIDAEFIASPKPPLIPDASFGTSEQVSNTGSNTPLAAETAANEDVMAMWSTAPCGFHLDDWSYIMSSDMNPMNATGFDHFSFVPDETSQPYNGGYSSLDIASEVEKLQWELGRYF</sequence>
<keyword evidence="2" id="KW-0539">Nucleus</keyword>
<dbReference type="GO" id="GO:0003677">
    <property type="term" value="F:DNA binding"/>
    <property type="evidence" value="ECO:0007669"/>
    <property type="project" value="InterPro"/>
</dbReference>
<dbReference type="CDD" id="cd00067">
    <property type="entry name" value="GAL4"/>
    <property type="match status" value="1"/>
</dbReference>
<comment type="caution">
    <text evidence="4">The sequence shown here is derived from an EMBL/GenBank/DDBJ whole genome shotgun (WGS) entry which is preliminary data.</text>
</comment>
<evidence type="ECO:0000256" key="2">
    <source>
        <dbReference type="ARBA" id="ARBA00023242"/>
    </source>
</evidence>
<dbReference type="PROSITE" id="PS50048">
    <property type="entry name" value="ZN2_CY6_FUNGAL_2"/>
    <property type="match status" value="1"/>
</dbReference>
<dbReference type="InterPro" id="IPR001138">
    <property type="entry name" value="Zn2Cys6_DnaBD"/>
</dbReference>
<dbReference type="GO" id="GO:0006351">
    <property type="term" value="P:DNA-templated transcription"/>
    <property type="evidence" value="ECO:0007669"/>
    <property type="project" value="InterPro"/>
</dbReference>
<organism evidence="4 5">
    <name type="scientific">Favolaschia claudopus</name>
    <dbReference type="NCBI Taxonomy" id="2862362"/>
    <lineage>
        <taxon>Eukaryota</taxon>
        <taxon>Fungi</taxon>
        <taxon>Dikarya</taxon>
        <taxon>Basidiomycota</taxon>
        <taxon>Agaricomycotina</taxon>
        <taxon>Agaricomycetes</taxon>
        <taxon>Agaricomycetidae</taxon>
        <taxon>Agaricales</taxon>
        <taxon>Marasmiineae</taxon>
        <taxon>Mycenaceae</taxon>
        <taxon>Favolaschia</taxon>
    </lineage>
</organism>
<dbReference type="InterPro" id="IPR050987">
    <property type="entry name" value="AtrR-like"/>
</dbReference>
<dbReference type="GO" id="GO:0000981">
    <property type="term" value="F:DNA-binding transcription factor activity, RNA polymerase II-specific"/>
    <property type="evidence" value="ECO:0007669"/>
    <property type="project" value="InterPro"/>
</dbReference>
<evidence type="ECO:0000313" key="4">
    <source>
        <dbReference type="EMBL" id="KAK7005803.1"/>
    </source>
</evidence>
<protein>
    <submittedName>
        <fullName evidence="4">Fungal-specific transcription factor domain-containing protein</fullName>
    </submittedName>
</protein>
<keyword evidence="1" id="KW-0479">Metal-binding</keyword>
<dbReference type="GO" id="GO:0008270">
    <property type="term" value="F:zinc ion binding"/>
    <property type="evidence" value="ECO:0007669"/>
    <property type="project" value="InterPro"/>
</dbReference>
<dbReference type="AlphaFoldDB" id="A0AAW0A9K3"/>
<evidence type="ECO:0000259" key="3">
    <source>
        <dbReference type="PROSITE" id="PS50048"/>
    </source>
</evidence>
<dbReference type="PANTHER" id="PTHR46910:SF38">
    <property type="entry name" value="ZN(2)-C6 FUNGAL-TYPE DOMAIN-CONTAINING PROTEIN"/>
    <property type="match status" value="1"/>
</dbReference>
<dbReference type="Pfam" id="PF00172">
    <property type="entry name" value="Zn_clus"/>
    <property type="match status" value="1"/>
</dbReference>
<dbReference type="PANTHER" id="PTHR46910">
    <property type="entry name" value="TRANSCRIPTION FACTOR PDR1"/>
    <property type="match status" value="1"/>
</dbReference>
<dbReference type="CDD" id="cd12148">
    <property type="entry name" value="fungal_TF_MHR"/>
    <property type="match status" value="1"/>
</dbReference>
<evidence type="ECO:0000313" key="5">
    <source>
        <dbReference type="Proteomes" id="UP001362999"/>
    </source>
</evidence>
<dbReference type="EMBL" id="JAWWNJ010000077">
    <property type="protein sequence ID" value="KAK7005803.1"/>
    <property type="molecule type" value="Genomic_DNA"/>
</dbReference>
<dbReference type="SMART" id="SM00066">
    <property type="entry name" value="GAL4"/>
    <property type="match status" value="1"/>
</dbReference>
<dbReference type="Pfam" id="PF04082">
    <property type="entry name" value="Fungal_trans"/>
    <property type="match status" value="1"/>
</dbReference>
<reference evidence="4 5" key="1">
    <citation type="journal article" date="2024" name="J Genomics">
        <title>Draft genome sequencing and assembly of Favolaschia claudopus CIRM-BRFM 2984 isolated from oak limbs.</title>
        <authorList>
            <person name="Navarro D."/>
            <person name="Drula E."/>
            <person name="Chaduli D."/>
            <person name="Cazenave R."/>
            <person name="Ahrendt S."/>
            <person name="Wang J."/>
            <person name="Lipzen A."/>
            <person name="Daum C."/>
            <person name="Barry K."/>
            <person name="Grigoriev I.V."/>
            <person name="Favel A."/>
            <person name="Rosso M.N."/>
            <person name="Martin F."/>
        </authorList>
    </citation>
    <scope>NUCLEOTIDE SEQUENCE [LARGE SCALE GENOMIC DNA]</scope>
    <source>
        <strain evidence="4 5">CIRM-BRFM 2984</strain>
    </source>
</reference>
<dbReference type="SUPFAM" id="SSF57701">
    <property type="entry name" value="Zn2/Cys6 DNA-binding domain"/>
    <property type="match status" value="1"/>
</dbReference>
<dbReference type="Proteomes" id="UP001362999">
    <property type="component" value="Unassembled WGS sequence"/>
</dbReference>
<dbReference type="InterPro" id="IPR036864">
    <property type="entry name" value="Zn2-C6_fun-type_DNA-bd_sf"/>
</dbReference>
<dbReference type="PROSITE" id="PS00463">
    <property type="entry name" value="ZN2_CY6_FUNGAL_1"/>
    <property type="match status" value="1"/>
</dbReference>
<feature type="domain" description="Zn(2)-C6 fungal-type" evidence="3">
    <location>
        <begin position="28"/>
        <end position="60"/>
    </location>
</feature>
<accession>A0AAW0A9K3</accession>
<evidence type="ECO:0000256" key="1">
    <source>
        <dbReference type="ARBA" id="ARBA00022723"/>
    </source>
</evidence>
<keyword evidence="5" id="KW-1185">Reference proteome</keyword>
<gene>
    <name evidence="4" type="ORF">R3P38DRAFT_3039689</name>
</gene>
<proteinExistence type="predicted"/>